<dbReference type="Pfam" id="PF05997">
    <property type="entry name" value="Nop52"/>
    <property type="match status" value="1"/>
</dbReference>
<dbReference type="PANTHER" id="PTHR13026">
    <property type="entry name" value="NNP-1 PROTEIN NOVEL NUCLEAR PROTEIN 1 NOP52"/>
    <property type="match status" value="1"/>
</dbReference>
<evidence type="ECO:0000313" key="7">
    <source>
        <dbReference type="Proteomes" id="UP000673691"/>
    </source>
</evidence>
<organism evidence="6 7">
    <name type="scientific">Olpidium bornovanus</name>
    <dbReference type="NCBI Taxonomy" id="278681"/>
    <lineage>
        <taxon>Eukaryota</taxon>
        <taxon>Fungi</taxon>
        <taxon>Fungi incertae sedis</taxon>
        <taxon>Olpidiomycota</taxon>
        <taxon>Olpidiomycotina</taxon>
        <taxon>Olpidiomycetes</taxon>
        <taxon>Olpidiales</taxon>
        <taxon>Olpidiaceae</taxon>
        <taxon>Olpidium</taxon>
    </lineage>
</organism>
<dbReference type="EMBL" id="JAEFCI010010350">
    <property type="protein sequence ID" value="KAG5457263.1"/>
    <property type="molecule type" value="Genomic_DNA"/>
</dbReference>
<evidence type="ECO:0000256" key="3">
    <source>
        <dbReference type="ARBA" id="ARBA00022552"/>
    </source>
</evidence>
<keyword evidence="7" id="KW-1185">Reference proteome</keyword>
<evidence type="ECO:0000313" key="6">
    <source>
        <dbReference type="EMBL" id="KAG5457263.1"/>
    </source>
</evidence>
<evidence type="ECO:0000256" key="5">
    <source>
        <dbReference type="SAM" id="MobiDB-lite"/>
    </source>
</evidence>
<accession>A0A8H7ZQJ1</accession>
<comment type="subcellular location">
    <subcellularLocation>
        <location evidence="1">Nucleus</location>
    </subcellularLocation>
</comment>
<evidence type="ECO:0000256" key="2">
    <source>
        <dbReference type="ARBA" id="ARBA00006374"/>
    </source>
</evidence>
<dbReference type="InterPro" id="IPR010301">
    <property type="entry name" value="RRP1"/>
</dbReference>
<sequence>MGKTGAPAAVDGTGESTKRKRSGSARRRSKKNKGAINSLDGTGPGRAGAVGATGNSAGADPSPFGKRLAHSDKKVRDAALKNLTTWLQHKDLNRLEWLKLWKGLFYCFWMSDKPLVQQELAAKLATLSSRLKKENVWEYVRYFWETLSREWPNIDRLRLDKFYMLMRKILKQSFIILTESDWANDDICRFADIMSRIPLRCALASQPVLLMRFFISIFFCQMLTLSES</sequence>
<dbReference type="GO" id="GO:0005634">
    <property type="term" value="C:nucleus"/>
    <property type="evidence" value="ECO:0007669"/>
    <property type="project" value="UniProtKB-SubCell"/>
</dbReference>
<gene>
    <name evidence="6" type="ORF">BJ554DRAFT_2772</name>
</gene>
<feature type="region of interest" description="Disordered" evidence="5">
    <location>
        <begin position="1"/>
        <end position="68"/>
    </location>
</feature>
<proteinExistence type="inferred from homology"/>
<dbReference type="AlphaFoldDB" id="A0A8H7ZQJ1"/>
<dbReference type="PANTHER" id="PTHR13026:SF0">
    <property type="entry name" value="RIBOSOMAL RNA PROCESSING 1B"/>
    <property type="match status" value="1"/>
</dbReference>
<dbReference type="GO" id="GO:0006364">
    <property type="term" value="P:rRNA processing"/>
    <property type="evidence" value="ECO:0007669"/>
    <property type="project" value="UniProtKB-KW"/>
</dbReference>
<evidence type="ECO:0000256" key="4">
    <source>
        <dbReference type="ARBA" id="ARBA00023242"/>
    </source>
</evidence>
<name>A0A8H7ZQJ1_9FUNG</name>
<comment type="similarity">
    <text evidence="2">Belongs to the RRP1 family.</text>
</comment>
<evidence type="ECO:0000256" key="1">
    <source>
        <dbReference type="ARBA" id="ARBA00004123"/>
    </source>
</evidence>
<reference evidence="6 7" key="1">
    <citation type="journal article" name="Sci. Rep.">
        <title>Genome-scale phylogenetic analyses confirm Olpidium as the closest living zoosporic fungus to the non-flagellated, terrestrial fungi.</title>
        <authorList>
            <person name="Chang Y."/>
            <person name="Rochon D."/>
            <person name="Sekimoto S."/>
            <person name="Wang Y."/>
            <person name="Chovatia M."/>
            <person name="Sandor L."/>
            <person name="Salamov A."/>
            <person name="Grigoriev I.V."/>
            <person name="Stajich J.E."/>
            <person name="Spatafora J.W."/>
        </authorList>
    </citation>
    <scope>NUCLEOTIDE SEQUENCE [LARGE SCALE GENOMIC DNA]</scope>
    <source>
        <strain evidence="6">S191</strain>
    </source>
</reference>
<dbReference type="Proteomes" id="UP000673691">
    <property type="component" value="Unassembled WGS sequence"/>
</dbReference>
<keyword evidence="3" id="KW-0698">rRNA processing</keyword>
<protein>
    <submittedName>
        <fullName evidence="6">Nucleolar protein,Nop52-domain-containing protein</fullName>
    </submittedName>
</protein>
<dbReference type="OrthoDB" id="2019504at2759"/>
<comment type="caution">
    <text evidence="6">The sequence shown here is derived from an EMBL/GenBank/DDBJ whole genome shotgun (WGS) entry which is preliminary data.</text>
</comment>
<keyword evidence="4" id="KW-0539">Nucleus</keyword>
<feature type="compositionally biased region" description="Basic residues" evidence="5">
    <location>
        <begin position="18"/>
        <end position="33"/>
    </location>
</feature>
<dbReference type="GO" id="GO:0030688">
    <property type="term" value="C:preribosome, small subunit precursor"/>
    <property type="evidence" value="ECO:0007669"/>
    <property type="project" value="InterPro"/>
</dbReference>